<dbReference type="InterPro" id="IPR036390">
    <property type="entry name" value="WH_DNA-bd_sf"/>
</dbReference>
<evidence type="ECO:0000256" key="2">
    <source>
        <dbReference type="ARBA" id="ARBA00023163"/>
    </source>
</evidence>
<proteinExistence type="predicted"/>
<organism evidence="4 5">
    <name type="scientific">Candidatus Staskawiczbacteria bacterium RIFCSPHIGHO2_01_FULL_39_25</name>
    <dbReference type="NCBI Taxonomy" id="1802202"/>
    <lineage>
        <taxon>Bacteria</taxon>
        <taxon>Candidatus Staskawicziibacteriota</taxon>
    </lineage>
</organism>
<gene>
    <name evidence="4" type="ORF">A2730_03290</name>
</gene>
<name>A0A1G2HQG9_9BACT</name>
<reference evidence="4 5" key="1">
    <citation type="journal article" date="2016" name="Nat. Commun.">
        <title>Thousands of microbial genomes shed light on interconnected biogeochemical processes in an aquifer system.</title>
        <authorList>
            <person name="Anantharaman K."/>
            <person name="Brown C.T."/>
            <person name="Hug L.A."/>
            <person name="Sharon I."/>
            <person name="Castelle C.J."/>
            <person name="Probst A.J."/>
            <person name="Thomas B.C."/>
            <person name="Singh A."/>
            <person name="Wilkins M.J."/>
            <person name="Karaoz U."/>
            <person name="Brodie E.L."/>
            <person name="Williams K.H."/>
            <person name="Hubbard S.S."/>
            <person name="Banfield J.F."/>
        </authorList>
    </citation>
    <scope>NUCLEOTIDE SEQUENCE [LARGE SCALE GENOMIC DNA]</scope>
</reference>
<dbReference type="SMART" id="SM00420">
    <property type="entry name" value="HTH_DEOR"/>
    <property type="match status" value="1"/>
</dbReference>
<dbReference type="InterPro" id="IPR001034">
    <property type="entry name" value="DeoR_HTH"/>
</dbReference>
<keyword evidence="2" id="KW-0804">Transcription</keyword>
<evidence type="ECO:0000259" key="3">
    <source>
        <dbReference type="SMART" id="SM00420"/>
    </source>
</evidence>
<dbReference type="EMBL" id="MHOO01000008">
    <property type="protein sequence ID" value="OGZ64128.1"/>
    <property type="molecule type" value="Genomic_DNA"/>
</dbReference>
<dbReference type="Gene3D" id="1.10.10.10">
    <property type="entry name" value="Winged helix-like DNA-binding domain superfamily/Winged helix DNA-binding domain"/>
    <property type="match status" value="1"/>
</dbReference>
<protein>
    <recommendedName>
        <fullName evidence="3">HTH deoR-type domain-containing protein</fullName>
    </recommendedName>
</protein>
<dbReference type="GO" id="GO:0003700">
    <property type="term" value="F:DNA-binding transcription factor activity"/>
    <property type="evidence" value="ECO:0007669"/>
    <property type="project" value="InterPro"/>
</dbReference>
<feature type="domain" description="HTH deoR-type" evidence="3">
    <location>
        <begin position="144"/>
        <end position="197"/>
    </location>
</feature>
<dbReference type="SUPFAM" id="SSF46785">
    <property type="entry name" value="Winged helix' DNA-binding domain"/>
    <property type="match status" value="1"/>
</dbReference>
<sequence>MEDNFVKITNAVYKLLDFFPDSDPLKNKAKEKALAILDNLTLISNNHGWVSLQKEKASAQLLDDIGMLENYLAIGKHQGWIGHINFLIIVKEYRQIMNEISPPKGSLRRNIQIASAIAKDVPEVLNNAPKSIEIKDDASGYSERQTKILKILSEREKAQVSDFIKELPDITKRTIRRDLDDLLKRGKVIRIGEWNQVFYKTR</sequence>
<dbReference type="AlphaFoldDB" id="A0A1G2HQG9"/>
<accession>A0A1G2HQG9</accession>
<evidence type="ECO:0000313" key="5">
    <source>
        <dbReference type="Proteomes" id="UP000176855"/>
    </source>
</evidence>
<evidence type="ECO:0000313" key="4">
    <source>
        <dbReference type="EMBL" id="OGZ64128.1"/>
    </source>
</evidence>
<dbReference type="InterPro" id="IPR036388">
    <property type="entry name" value="WH-like_DNA-bd_sf"/>
</dbReference>
<dbReference type="STRING" id="1802202.A2730_03290"/>
<evidence type="ECO:0000256" key="1">
    <source>
        <dbReference type="ARBA" id="ARBA00023015"/>
    </source>
</evidence>
<keyword evidence="1" id="KW-0805">Transcription regulation</keyword>
<comment type="caution">
    <text evidence="4">The sequence shown here is derived from an EMBL/GenBank/DDBJ whole genome shotgun (WGS) entry which is preliminary data.</text>
</comment>
<dbReference type="Proteomes" id="UP000176855">
    <property type="component" value="Unassembled WGS sequence"/>
</dbReference>
<dbReference type="Pfam" id="PF08220">
    <property type="entry name" value="HTH_DeoR"/>
    <property type="match status" value="1"/>
</dbReference>